<gene>
    <name evidence="1" type="ORF">OE647_03375</name>
</gene>
<proteinExistence type="predicted"/>
<keyword evidence="2" id="KW-1185">Reference proteome</keyword>
<reference evidence="1 2" key="1">
    <citation type="submission" date="2022-10" db="EMBL/GenBank/DDBJ databases">
        <title>Defluviimonas sp. nov., isolated from ocean surface water.</title>
        <authorList>
            <person name="He W."/>
            <person name="Wang L."/>
            <person name="Zhang D.-F."/>
        </authorList>
    </citation>
    <scope>NUCLEOTIDE SEQUENCE [LARGE SCALE GENOMIC DNA]</scope>
    <source>
        <strain evidence="1 2">WL0075</strain>
    </source>
</reference>
<evidence type="ECO:0000313" key="2">
    <source>
        <dbReference type="Proteomes" id="UP001652503"/>
    </source>
</evidence>
<protein>
    <submittedName>
        <fullName evidence="1">Uncharacterized protein</fullName>
    </submittedName>
</protein>
<accession>A0ABT2YY32</accession>
<sequence length="74" mass="7877">MSAAQLETMMELSKARAEAYIHIAKGMMMNEFGPVAEHTHAEITVALAAAMLQYEGAQILSDAYRAAAGPHDAA</sequence>
<name>A0ABT2YY32_9RHOB</name>
<evidence type="ECO:0000313" key="1">
    <source>
        <dbReference type="EMBL" id="MCV2863779.1"/>
    </source>
</evidence>
<dbReference type="EMBL" id="JAOWLA010000002">
    <property type="protein sequence ID" value="MCV2863779.1"/>
    <property type="molecule type" value="Genomic_DNA"/>
</dbReference>
<comment type="caution">
    <text evidence="1">The sequence shown here is derived from an EMBL/GenBank/DDBJ whole genome shotgun (WGS) entry which is preliminary data.</text>
</comment>
<dbReference type="Proteomes" id="UP001652503">
    <property type="component" value="Unassembled WGS sequence"/>
</dbReference>
<dbReference type="RefSeq" id="WP_263720241.1">
    <property type="nucleotide sequence ID" value="NZ_JAOWLA010000002.1"/>
</dbReference>
<organism evidence="1 2">
    <name type="scientific">Albidovulum sediminicola</name>
    <dbReference type="NCBI Taxonomy" id="2984331"/>
    <lineage>
        <taxon>Bacteria</taxon>
        <taxon>Pseudomonadati</taxon>
        <taxon>Pseudomonadota</taxon>
        <taxon>Alphaproteobacteria</taxon>
        <taxon>Rhodobacterales</taxon>
        <taxon>Paracoccaceae</taxon>
        <taxon>Albidovulum</taxon>
    </lineage>
</organism>